<dbReference type="EMBL" id="MQWD01000001">
    <property type="protein sequence ID" value="PAP78226.1"/>
    <property type="molecule type" value="Genomic_DNA"/>
</dbReference>
<name>A0A271J3Y1_9BACT</name>
<reference evidence="1 2" key="1">
    <citation type="submission" date="2016-11" db="EMBL/GenBank/DDBJ databases">
        <title>Study of marine rhodopsin-containing bacteria.</title>
        <authorList>
            <person name="Yoshizawa S."/>
            <person name="Kumagai Y."/>
            <person name="Kogure K."/>
        </authorList>
    </citation>
    <scope>NUCLEOTIDE SEQUENCE [LARGE SCALE GENOMIC DNA]</scope>
    <source>
        <strain evidence="1 2">SAORIC-28</strain>
    </source>
</reference>
<dbReference type="RefSeq" id="WP_179299748.1">
    <property type="nucleotide sequence ID" value="NZ_MQWD01000001.1"/>
</dbReference>
<evidence type="ECO:0000313" key="2">
    <source>
        <dbReference type="Proteomes" id="UP000216339"/>
    </source>
</evidence>
<protein>
    <recommendedName>
        <fullName evidence="3">DUF4230 domain-containing protein</fullName>
    </recommendedName>
</protein>
<comment type="caution">
    <text evidence="1">The sequence shown here is derived from an EMBL/GenBank/DDBJ whole genome shotgun (WGS) entry which is preliminary data.</text>
</comment>
<evidence type="ECO:0008006" key="3">
    <source>
        <dbReference type="Google" id="ProtNLM"/>
    </source>
</evidence>
<accession>A0A271J3Y1</accession>
<dbReference type="Proteomes" id="UP000216339">
    <property type="component" value="Unassembled WGS sequence"/>
</dbReference>
<evidence type="ECO:0000313" key="1">
    <source>
        <dbReference type="EMBL" id="PAP78226.1"/>
    </source>
</evidence>
<organism evidence="1 2">
    <name type="scientific">Rubrivirga marina</name>
    <dbReference type="NCBI Taxonomy" id="1196024"/>
    <lineage>
        <taxon>Bacteria</taxon>
        <taxon>Pseudomonadati</taxon>
        <taxon>Rhodothermota</taxon>
        <taxon>Rhodothermia</taxon>
        <taxon>Rhodothermales</taxon>
        <taxon>Rubricoccaceae</taxon>
        <taxon>Rubrivirga</taxon>
    </lineage>
</organism>
<proteinExistence type="predicted"/>
<gene>
    <name evidence="1" type="ORF">BSZ37_18235</name>
</gene>
<dbReference type="AlphaFoldDB" id="A0A271J3Y1"/>
<sequence length="239" mass="25919">MPESPRPRRVGIVIGLALAAALAVALALGVALVRGGSGLTEEDVRTLVQTRIESEAAEGFVVTGRLSSTLSGSSARRWRLRLLDVETGRAEVTVHVPATMTYGFSLDDFDAEAIRFREDGVVEVVLPPLSVFSVEPQLEDADVEIDLSGQARLTPSLTERTVEQTLHQVRPALRRQAEEHLDTSQQPRVNSARALRRVLASPLEAAGVNLDDVRFRFVIAPGDTLDVNAEGSRRTVPPE</sequence>
<keyword evidence="2" id="KW-1185">Reference proteome</keyword>